<dbReference type="EMBL" id="UPPP01000052">
    <property type="protein sequence ID" value="VBB05084.1"/>
    <property type="molecule type" value="Genomic_DNA"/>
</dbReference>
<proteinExistence type="predicted"/>
<evidence type="ECO:0000313" key="2">
    <source>
        <dbReference type="Proteomes" id="UP000277811"/>
    </source>
</evidence>
<reference evidence="1 2" key="1">
    <citation type="submission" date="2018-06" db="EMBL/GenBank/DDBJ databases">
        <authorList>
            <person name="Strepis N."/>
        </authorList>
    </citation>
    <scope>NUCLEOTIDE SEQUENCE [LARGE SCALE GENOMIC DNA]</scope>
    <source>
        <strain evidence="1">LUCI</strain>
    </source>
</reference>
<dbReference type="AlphaFoldDB" id="A0A498R0W8"/>
<dbReference type="Proteomes" id="UP000277811">
    <property type="component" value="Unassembled WGS sequence"/>
</dbReference>
<gene>
    <name evidence="1" type="ORF">LUCI_0290</name>
</gene>
<protein>
    <submittedName>
        <fullName evidence="1">Uncharacterized protein</fullName>
    </submittedName>
</protein>
<dbReference type="RefSeq" id="WP_122626090.1">
    <property type="nucleotide sequence ID" value="NZ_UPPP01000052.1"/>
</dbReference>
<keyword evidence="2" id="KW-1185">Reference proteome</keyword>
<evidence type="ECO:0000313" key="1">
    <source>
        <dbReference type="EMBL" id="VBB05084.1"/>
    </source>
</evidence>
<organism evidence="1 2">
    <name type="scientific">Lucifera butyrica</name>
    <dbReference type="NCBI Taxonomy" id="1351585"/>
    <lineage>
        <taxon>Bacteria</taxon>
        <taxon>Bacillati</taxon>
        <taxon>Bacillota</taxon>
        <taxon>Negativicutes</taxon>
        <taxon>Veillonellales</taxon>
        <taxon>Veillonellaceae</taxon>
        <taxon>Lucifera</taxon>
    </lineage>
</organism>
<accession>A0A498R0W8</accession>
<sequence>MTKADLIRFIEELPEERMAEVLSLLNAPSDYSIFKNEVKVREEAIENVNCFLADLSGSIAAALYDLSNEAQKENNNILANRLRFSMKKIKESWTEYKTKQKPYTSQPKS</sequence>
<name>A0A498R0W8_9FIRM</name>